<feature type="compositionally biased region" description="Low complexity" evidence="1">
    <location>
        <begin position="81"/>
        <end position="124"/>
    </location>
</feature>
<feature type="region of interest" description="Disordered" evidence="1">
    <location>
        <begin position="81"/>
        <end position="139"/>
    </location>
</feature>
<evidence type="ECO:0000313" key="2">
    <source>
        <dbReference type="EMBL" id="BAY58636.1"/>
    </source>
</evidence>
<reference evidence="2 3" key="1">
    <citation type="submission" date="2017-06" db="EMBL/GenBank/DDBJ databases">
        <title>Genome sequencing of cyanobaciteial culture collection at National Institute for Environmental Studies (NIES).</title>
        <authorList>
            <person name="Hirose Y."/>
            <person name="Shimura Y."/>
            <person name="Fujisawa T."/>
            <person name="Nakamura Y."/>
            <person name="Kawachi M."/>
        </authorList>
    </citation>
    <scope>NUCLEOTIDE SEQUENCE [LARGE SCALE GENOMIC DNA]</scope>
    <source>
        <strain evidence="2 3">NIES-2135</strain>
    </source>
</reference>
<dbReference type="AlphaFoldDB" id="A0A1Z4JPI8"/>
<protein>
    <submittedName>
        <fullName evidence="2">Uncharacterized protein</fullName>
    </submittedName>
</protein>
<evidence type="ECO:0000313" key="3">
    <source>
        <dbReference type="Proteomes" id="UP000217895"/>
    </source>
</evidence>
<accession>A0A1Z4JPI8</accession>
<proteinExistence type="predicted"/>
<organism evidence="2 3">
    <name type="scientific">Leptolyngbya boryana NIES-2135</name>
    <dbReference type="NCBI Taxonomy" id="1973484"/>
    <lineage>
        <taxon>Bacteria</taxon>
        <taxon>Bacillati</taxon>
        <taxon>Cyanobacteriota</taxon>
        <taxon>Cyanophyceae</taxon>
        <taxon>Leptolyngbyales</taxon>
        <taxon>Leptolyngbyaceae</taxon>
        <taxon>Leptolyngbya group</taxon>
        <taxon>Leptolyngbya</taxon>
    </lineage>
</organism>
<dbReference type="EMBL" id="AP018203">
    <property type="protein sequence ID" value="BAY58636.1"/>
    <property type="molecule type" value="Genomic_DNA"/>
</dbReference>
<gene>
    <name evidence="2" type="ORF">NIES2135_55090</name>
</gene>
<dbReference type="Proteomes" id="UP000217895">
    <property type="component" value="Chromosome"/>
</dbReference>
<keyword evidence="3" id="KW-1185">Reference proteome</keyword>
<name>A0A1Z4JPI8_LEPBY</name>
<sequence>MPYAILDKSVRSNLEQERDRLKKDRASIIEAAVASATSEIDKTLEYLNGLLGGTIEPNGTAVVAAAPAAAPAAKKGRGKAKAAAAPAPAPAPAKKAPAAKAAKAPAAKAAKAPAAKATKAPAAKAPKEEKPKRNVKPSVPFDATMKRDFKGLTPAEAVLKVMTDSPKDTFTTDEMIQILYGSLESEKMPEARKRVALMMAHGMRKGAYEKVGDNPSRFKIVA</sequence>
<evidence type="ECO:0000256" key="1">
    <source>
        <dbReference type="SAM" id="MobiDB-lite"/>
    </source>
</evidence>